<dbReference type="EMBL" id="CAJOBF010000579">
    <property type="protein sequence ID" value="CAF3838837.1"/>
    <property type="molecule type" value="Genomic_DNA"/>
</dbReference>
<evidence type="ECO:0000313" key="3">
    <source>
        <dbReference type="Proteomes" id="UP000663842"/>
    </source>
</evidence>
<dbReference type="PROSITE" id="PS51192">
    <property type="entry name" value="HELICASE_ATP_BIND_1"/>
    <property type="match status" value="1"/>
</dbReference>
<feature type="domain" description="Helicase ATP-binding" evidence="1">
    <location>
        <begin position="15"/>
        <end position="171"/>
    </location>
</feature>
<evidence type="ECO:0000259" key="1">
    <source>
        <dbReference type="PROSITE" id="PS51192"/>
    </source>
</evidence>
<dbReference type="AlphaFoldDB" id="A0A819DIZ3"/>
<dbReference type="SMART" id="SM00487">
    <property type="entry name" value="DEXDc"/>
    <property type="match status" value="1"/>
</dbReference>
<name>A0A819DIZ3_9BILA</name>
<dbReference type="GO" id="GO:0005829">
    <property type="term" value="C:cytosol"/>
    <property type="evidence" value="ECO:0007669"/>
    <property type="project" value="TreeGrafter"/>
</dbReference>
<dbReference type="Proteomes" id="UP000663842">
    <property type="component" value="Unassembled WGS sequence"/>
</dbReference>
<organism evidence="2 3">
    <name type="scientific">Rotaria magnacalcarata</name>
    <dbReference type="NCBI Taxonomy" id="392030"/>
    <lineage>
        <taxon>Eukaryota</taxon>
        <taxon>Metazoa</taxon>
        <taxon>Spiralia</taxon>
        <taxon>Gnathifera</taxon>
        <taxon>Rotifera</taxon>
        <taxon>Eurotatoria</taxon>
        <taxon>Bdelloidea</taxon>
        <taxon>Philodinida</taxon>
        <taxon>Philodinidae</taxon>
        <taxon>Rotaria</taxon>
    </lineage>
</organism>
<dbReference type="GO" id="GO:0005524">
    <property type="term" value="F:ATP binding"/>
    <property type="evidence" value="ECO:0007669"/>
    <property type="project" value="InterPro"/>
</dbReference>
<dbReference type="PANTHER" id="PTHR47396">
    <property type="entry name" value="TYPE I RESTRICTION ENZYME ECOKI R PROTEIN"/>
    <property type="match status" value="1"/>
</dbReference>
<dbReference type="InterPro" id="IPR027417">
    <property type="entry name" value="P-loop_NTPase"/>
</dbReference>
<accession>A0A819DIZ3</accession>
<dbReference type="GO" id="GO:0016787">
    <property type="term" value="F:hydrolase activity"/>
    <property type="evidence" value="ECO:0007669"/>
    <property type="project" value="InterPro"/>
</dbReference>
<dbReference type="PANTHER" id="PTHR47396:SF1">
    <property type="entry name" value="ATP-DEPENDENT HELICASE IRC3-RELATED"/>
    <property type="match status" value="1"/>
</dbReference>
<dbReference type="InterPro" id="IPR014001">
    <property type="entry name" value="Helicase_ATP-bd"/>
</dbReference>
<dbReference type="InterPro" id="IPR050742">
    <property type="entry name" value="Helicase_Restrict-Modif_Enz"/>
</dbReference>
<dbReference type="SUPFAM" id="SSF52540">
    <property type="entry name" value="P-loop containing nucleoside triphosphate hydrolases"/>
    <property type="match status" value="1"/>
</dbReference>
<dbReference type="InterPro" id="IPR006935">
    <property type="entry name" value="Helicase/UvrB_N"/>
</dbReference>
<comment type="caution">
    <text evidence="2">The sequence shown here is derived from an EMBL/GenBank/DDBJ whole genome shotgun (WGS) entry which is preliminary data.</text>
</comment>
<dbReference type="InterPro" id="IPR001650">
    <property type="entry name" value="Helicase_C-like"/>
</dbReference>
<reference evidence="2" key="1">
    <citation type="submission" date="2021-02" db="EMBL/GenBank/DDBJ databases">
        <authorList>
            <person name="Nowell W R."/>
        </authorList>
    </citation>
    <scope>NUCLEOTIDE SEQUENCE</scope>
</reference>
<evidence type="ECO:0000313" key="2">
    <source>
        <dbReference type="EMBL" id="CAF3838837.1"/>
    </source>
</evidence>
<dbReference type="Pfam" id="PF00271">
    <property type="entry name" value="Helicase_C"/>
    <property type="match status" value="1"/>
</dbReference>
<sequence length="317" mass="35597">MLLRERQKEFVDRSVVALMSKGNTLGIAPTGAGKTIMLSAVISELEKQIPNFKACVLAHRKELTEQNIDKFAKINSCLTTSIFNAEIKSWDWQVVFAMVQTLSNKKPLKTIPHLDLLVIDETHHATAESYQKIIKKTQEVNPNVKIFGVTATPQRGDKSSLGKVFTNCSDQIFLSELIDSGHLVRPITYSVDVAQEKLMALKRKNTGDYNESEVADILDQPVIVDEVIRNWQEKACDRKTVVFCSTIKHAEHVMVAFRGRGIRADLVTSELTKEAREFALHQLTCGEIQVLINVAILTEGWDYPPISCVVLLRQSSY</sequence>
<gene>
    <name evidence="2" type="ORF">UXM345_LOCUS7089</name>
</gene>
<dbReference type="Pfam" id="PF04851">
    <property type="entry name" value="ResIII"/>
    <property type="match status" value="1"/>
</dbReference>
<dbReference type="GO" id="GO:0003677">
    <property type="term" value="F:DNA binding"/>
    <property type="evidence" value="ECO:0007669"/>
    <property type="project" value="InterPro"/>
</dbReference>
<proteinExistence type="predicted"/>
<protein>
    <recommendedName>
        <fullName evidence="1">Helicase ATP-binding domain-containing protein</fullName>
    </recommendedName>
</protein>
<dbReference type="Gene3D" id="3.40.50.300">
    <property type="entry name" value="P-loop containing nucleotide triphosphate hydrolases"/>
    <property type="match status" value="2"/>
</dbReference>